<dbReference type="NCBIfam" id="TIGR02937">
    <property type="entry name" value="sigma70-ECF"/>
    <property type="match status" value="1"/>
</dbReference>
<dbReference type="STRING" id="756272.Plabr_3674"/>
<dbReference type="InterPro" id="IPR013324">
    <property type="entry name" value="RNA_pol_sigma_r3/r4-like"/>
</dbReference>
<reference evidence="9" key="1">
    <citation type="submission" date="2011-02" db="EMBL/GenBank/DDBJ databases">
        <title>The complete genome of Planctomyces brasiliensis DSM 5305.</title>
        <authorList>
            <person name="Lucas S."/>
            <person name="Copeland A."/>
            <person name="Lapidus A."/>
            <person name="Bruce D."/>
            <person name="Goodwin L."/>
            <person name="Pitluck S."/>
            <person name="Kyrpides N."/>
            <person name="Mavromatis K."/>
            <person name="Pagani I."/>
            <person name="Ivanova N."/>
            <person name="Ovchinnikova G."/>
            <person name="Lu M."/>
            <person name="Detter J.C."/>
            <person name="Han C."/>
            <person name="Land M."/>
            <person name="Hauser L."/>
            <person name="Markowitz V."/>
            <person name="Cheng J.-F."/>
            <person name="Hugenholtz P."/>
            <person name="Woyke T."/>
            <person name="Wu D."/>
            <person name="Tindall B."/>
            <person name="Pomrenke H.G."/>
            <person name="Brambilla E."/>
            <person name="Klenk H.-P."/>
            <person name="Eisen J.A."/>
        </authorList>
    </citation>
    <scope>NUCLEOTIDE SEQUENCE [LARGE SCALE GENOMIC DNA]</scope>
    <source>
        <strain evidence="9">ATCC 49424 / DSM 5305 / JCM 21570 / NBRC 103401 / IFAM 1448</strain>
    </source>
</reference>
<protein>
    <submittedName>
        <fullName evidence="8">RNA polymerase, sigma-24 subunit, ECF subfamily</fullName>
    </submittedName>
</protein>
<dbReference type="InterPro" id="IPR007627">
    <property type="entry name" value="RNA_pol_sigma70_r2"/>
</dbReference>
<dbReference type="SUPFAM" id="SSF88659">
    <property type="entry name" value="Sigma3 and sigma4 domains of RNA polymerase sigma factors"/>
    <property type="match status" value="1"/>
</dbReference>
<dbReference type="GO" id="GO:0003677">
    <property type="term" value="F:DNA binding"/>
    <property type="evidence" value="ECO:0007669"/>
    <property type="project" value="UniProtKB-KW"/>
</dbReference>
<dbReference type="GO" id="GO:0016987">
    <property type="term" value="F:sigma factor activity"/>
    <property type="evidence" value="ECO:0007669"/>
    <property type="project" value="UniProtKB-KW"/>
</dbReference>
<dbReference type="InterPro" id="IPR039425">
    <property type="entry name" value="RNA_pol_sigma-70-like"/>
</dbReference>
<dbReference type="PANTHER" id="PTHR43133:SF51">
    <property type="entry name" value="RNA POLYMERASE SIGMA FACTOR"/>
    <property type="match status" value="1"/>
</dbReference>
<proteinExistence type="inferred from homology"/>
<dbReference type="RefSeq" id="WP_013629990.1">
    <property type="nucleotide sequence ID" value="NC_015174.1"/>
</dbReference>
<comment type="similarity">
    <text evidence="1">Belongs to the sigma-70 factor family. ECF subfamily.</text>
</comment>
<accession>F0SR24</accession>
<dbReference type="Pfam" id="PF04545">
    <property type="entry name" value="Sigma70_r4"/>
    <property type="match status" value="1"/>
</dbReference>
<feature type="domain" description="RNA polymerase sigma-70 region 4" evidence="7">
    <location>
        <begin position="154"/>
        <end position="202"/>
    </location>
</feature>
<organism evidence="8 9">
    <name type="scientific">Rubinisphaera brasiliensis (strain ATCC 49424 / DSM 5305 / JCM 21570 / IAM 15109 / NBRC 103401 / IFAM 1448)</name>
    <name type="common">Planctomyces brasiliensis</name>
    <dbReference type="NCBI Taxonomy" id="756272"/>
    <lineage>
        <taxon>Bacteria</taxon>
        <taxon>Pseudomonadati</taxon>
        <taxon>Planctomycetota</taxon>
        <taxon>Planctomycetia</taxon>
        <taxon>Planctomycetales</taxon>
        <taxon>Planctomycetaceae</taxon>
        <taxon>Rubinisphaera</taxon>
    </lineage>
</organism>
<evidence type="ECO:0000259" key="6">
    <source>
        <dbReference type="Pfam" id="PF04542"/>
    </source>
</evidence>
<dbReference type="Gene3D" id="1.10.1740.10">
    <property type="match status" value="1"/>
</dbReference>
<evidence type="ECO:0000313" key="8">
    <source>
        <dbReference type="EMBL" id="ADY61271.1"/>
    </source>
</evidence>
<dbReference type="EMBL" id="CP002546">
    <property type="protein sequence ID" value="ADY61271.1"/>
    <property type="molecule type" value="Genomic_DNA"/>
</dbReference>
<keyword evidence="5" id="KW-0804">Transcription</keyword>
<name>F0SR24_RUBBR</name>
<dbReference type="Gene3D" id="1.10.10.10">
    <property type="entry name" value="Winged helix-like DNA-binding domain superfamily/Winged helix DNA-binding domain"/>
    <property type="match status" value="1"/>
</dbReference>
<dbReference type="KEGG" id="pbs:Plabr_3674"/>
<keyword evidence="4" id="KW-0238">DNA-binding</keyword>
<sequence length="210" mass="23931">MNASRVNRLLAVGKWCSALHKGMKKAMEESQLIALVQSAQEGDRAAFGELVSEFESSIYATVMKRLRNTAEAHEVTQEVFIRAMRKLDQLREPLKFVGWLHRIAVRLSINRAVRRPKESAPGPEVFASFASGQTSEPWERMLDTERAEQLRAGIGRLKDLDRDTLTAFYFQGQSLQEMSDHFGSPIGTIKRRLHTARHRLREQLADMQPV</sequence>
<feature type="domain" description="RNA polymerase sigma-70 region 2" evidence="6">
    <location>
        <begin position="50"/>
        <end position="113"/>
    </location>
</feature>
<evidence type="ECO:0000256" key="3">
    <source>
        <dbReference type="ARBA" id="ARBA00023082"/>
    </source>
</evidence>
<evidence type="ECO:0000256" key="2">
    <source>
        <dbReference type="ARBA" id="ARBA00023015"/>
    </source>
</evidence>
<keyword evidence="2" id="KW-0805">Transcription regulation</keyword>
<dbReference type="AlphaFoldDB" id="F0SR24"/>
<evidence type="ECO:0000313" key="9">
    <source>
        <dbReference type="Proteomes" id="UP000006860"/>
    </source>
</evidence>
<dbReference type="InterPro" id="IPR014284">
    <property type="entry name" value="RNA_pol_sigma-70_dom"/>
</dbReference>
<gene>
    <name evidence="8" type="ordered locus">Plabr_3674</name>
</gene>
<dbReference type="eggNOG" id="COG1595">
    <property type="taxonomic scope" value="Bacteria"/>
</dbReference>
<dbReference type="InterPro" id="IPR036388">
    <property type="entry name" value="WH-like_DNA-bd_sf"/>
</dbReference>
<evidence type="ECO:0000256" key="4">
    <source>
        <dbReference type="ARBA" id="ARBA00023125"/>
    </source>
</evidence>
<dbReference type="GO" id="GO:0006352">
    <property type="term" value="P:DNA-templated transcription initiation"/>
    <property type="evidence" value="ECO:0007669"/>
    <property type="project" value="InterPro"/>
</dbReference>
<dbReference type="SUPFAM" id="SSF88946">
    <property type="entry name" value="Sigma2 domain of RNA polymerase sigma factors"/>
    <property type="match status" value="1"/>
</dbReference>
<dbReference type="PANTHER" id="PTHR43133">
    <property type="entry name" value="RNA POLYMERASE ECF-TYPE SIGMA FACTO"/>
    <property type="match status" value="1"/>
</dbReference>
<dbReference type="Proteomes" id="UP000006860">
    <property type="component" value="Chromosome"/>
</dbReference>
<dbReference type="HOGENOM" id="CLU_047691_3_0_0"/>
<dbReference type="InterPro" id="IPR013325">
    <property type="entry name" value="RNA_pol_sigma_r2"/>
</dbReference>
<dbReference type="Pfam" id="PF04542">
    <property type="entry name" value="Sigma70_r2"/>
    <property type="match status" value="1"/>
</dbReference>
<evidence type="ECO:0000259" key="7">
    <source>
        <dbReference type="Pfam" id="PF04545"/>
    </source>
</evidence>
<keyword evidence="9" id="KW-1185">Reference proteome</keyword>
<evidence type="ECO:0000256" key="1">
    <source>
        <dbReference type="ARBA" id="ARBA00010641"/>
    </source>
</evidence>
<dbReference type="InterPro" id="IPR007630">
    <property type="entry name" value="RNA_pol_sigma70_r4"/>
</dbReference>
<evidence type="ECO:0000256" key="5">
    <source>
        <dbReference type="ARBA" id="ARBA00023163"/>
    </source>
</evidence>
<keyword evidence="3" id="KW-0731">Sigma factor</keyword>